<reference evidence="6 7" key="1">
    <citation type="submission" date="2024-04" db="EMBL/GenBank/DDBJ databases">
        <title>Novel species of the genus Ideonella isolated from streams.</title>
        <authorList>
            <person name="Lu H."/>
        </authorList>
    </citation>
    <scope>NUCLEOTIDE SEQUENCE [LARGE SCALE GENOMIC DNA]</scope>
    <source>
        <strain evidence="6 7">BYS139W</strain>
    </source>
</reference>
<feature type="transmembrane region" description="Helical" evidence="5">
    <location>
        <begin position="377"/>
        <end position="398"/>
    </location>
</feature>
<protein>
    <submittedName>
        <fullName evidence="6">MFS transporter</fullName>
    </submittedName>
</protein>
<dbReference type="Pfam" id="PF07690">
    <property type="entry name" value="MFS_1"/>
    <property type="match status" value="1"/>
</dbReference>
<evidence type="ECO:0000313" key="7">
    <source>
        <dbReference type="Proteomes" id="UP001368500"/>
    </source>
</evidence>
<evidence type="ECO:0000256" key="3">
    <source>
        <dbReference type="ARBA" id="ARBA00022989"/>
    </source>
</evidence>
<feature type="transmembrane region" description="Helical" evidence="5">
    <location>
        <begin position="124"/>
        <end position="143"/>
    </location>
</feature>
<name>A0ABU9B5D6_9BURK</name>
<keyword evidence="2 5" id="KW-0812">Transmembrane</keyword>
<keyword evidence="4 5" id="KW-0472">Membrane</keyword>
<dbReference type="RefSeq" id="WP_341372856.1">
    <property type="nucleotide sequence ID" value="NZ_JBBUTF010000003.1"/>
</dbReference>
<proteinExistence type="predicted"/>
<feature type="transmembrane region" description="Helical" evidence="5">
    <location>
        <begin position="252"/>
        <end position="270"/>
    </location>
</feature>
<evidence type="ECO:0000256" key="5">
    <source>
        <dbReference type="SAM" id="Phobius"/>
    </source>
</evidence>
<dbReference type="PANTHER" id="PTHR23514">
    <property type="entry name" value="BYPASS OF STOP CODON PROTEIN 6"/>
    <property type="match status" value="1"/>
</dbReference>
<dbReference type="InterPro" id="IPR036259">
    <property type="entry name" value="MFS_trans_sf"/>
</dbReference>
<accession>A0ABU9B5D6</accession>
<feature type="transmembrane region" description="Helical" evidence="5">
    <location>
        <begin position="98"/>
        <end position="118"/>
    </location>
</feature>
<evidence type="ECO:0000256" key="4">
    <source>
        <dbReference type="ARBA" id="ARBA00023136"/>
    </source>
</evidence>
<dbReference type="Gene3D" id="1.20.1250.20">
    <property type="entry name" value="MFS general substrate transporter like domains"/>
    <property type="match status" value="2"/>
</dbReference>
<evidence type="ECO:0000256" key="2">
    <source>
        <dbReference type="ARBA" id="ARBA00022692"/>
    </source>
</evidence>
<keyword evidence="7" id="KW-1185">Reference proteome</keyword>
<dbReference type="InterPro" id="IPR011701">
    <property type="entry name" value="MFS"/>
</dbReference>
<feature type="transmembrane region" description="Helical" evidence="5">
    <location>
        <begin position="164"/>
        <end position="181"/>
    </location>
</feature>
<comment type="subcellular location">
    <subcellularLocation>
        <location evidence="1">Membrane</location>
        <topology evidence="1">Multi-pass membrane protein</topology>
    </subcellularLocation>
</comment>
<dbReference type="PANTHER" id="PTHR23514:SF13">
    <property type="entry name" value="INNER MEMBRANE PROTEIN YBJJ"/>
    <property type="match status" value="1"/>
</dbReference>
<feature type="transmembrane region" description="Helical" evidence="5">
    <location>
        <begin position="319"/>
        <end position="336"/>
    </location>
</feature>
<evidence type="ECO:0000256" key="1">
    <source>
        <dbReference type="ARBA" id="ARBA00004141"/>
    </source>
</evidence>
<feature type="transmembrane region" description="Helical" evidence="5">
    <location>
        <begin position="290"/>
        <end position="307"/>
    </location>
</feature>
<evidence type="ECO:0000313" key="6">
    <source>
        <dbReference type="EMBL" id="MEK8025073.1"/>
    </source>
</evidence>
<dbReference type="Proteomes" id="UP001368500">
    <property type="component" value="Unassembled WGS sequence"/>
</dbReference>
<organism evidence="6 7">
    <name type="scientific">Pseudaquabacterium rugosum</name>
    <dbReference type="NCBI Taxonomy" id="2984194"/>
    <lineage>
        <taxon>Bacteria</taxon>
        <taxon>Pseudomonadati</taxon>
        <taxon>Pseudomonadota</taxon>
        <taxon>Betaproteobacteria</taxon>
        <taxon>Burkholderiales</taxon>
        <taxon>Sphaerotilaceae</taxon>
        <taxon>Pseudaquabacterium</taxon>
    </lineage>
</organism>
<comment type="caution">
    <text evidence="6">The sequence shown here is derived from an EMBL/GenBank/DDBJ whole genome shotgun (WGS) entry which is preliminary data.</text>
</comment>
<gene>
    <name evidence="6" type="ORF">AACH11_03745</name>
</gene>
<dbReference type="EMBL" id="JBBUTF010000003">
    <property type="protein sequence ID" value="MEK8025073.1"/>
    <property type="molecule type" value="Genomic_DNA"/>
</dbReference>
<feature type="transmembrane region" description="Helical" evidence="5">
    <location>
        <begin position="64"/>
        <end position="86"/>
    </location>
</feature>
<sequence length="427" mass="42425">MSQSSDFLPRAATAGDPAADRCQGAVVTPAAQAAARQATRLQFAALGLMAGAWGAHVPSVKAHYGLSAGELSLALLSAAVGSVLCLSRAATMVQTLGAARVVMAGAVVGCAALGSALLPAGLVALMLLMVAMGGAMALVDVAINAEGSLLERIGGRKVMSGFHGMWSLGGMGGAALAGWMLRHAVAPATQLMLVAGLALVALVAGATRMLPMDAHGAADEAAADAHAAGGSGRGADDGGAVRTAATPPRSTLLLLLGALGISGYLAEGAMYDWSVLWLHQDLGQPQAWSALGYSAFAAAMAAFRFAGDALRARIPAHRLLAVSALTGAAAMALALIVREPWIALACFVVAGAGLANMVPVIFMAASQVPGVPAARGIATVSALGYVGFVAGPPLVGFIAEGVSLTGALWVVVVAMAVLAFGARLVPR</sequence>
<feature type="transmembrane region" description="Helical" evidence="5">
    <location>
        <begin position="404"/>
        <end position="425"/>
    </location>
</feature>
<dbReference type="InterPro" id="IPR051788">
    <property type="entry name" value="MFS_Transporter"/>
</dbReference>
<feature type="transmembrane region" description="Helical" evidence="5">
    <location>
        <begin position="187"/>
        <end position="206"/>
    </location>
</feature>
<dbReference type="SUPFAM" id="SSF103473">
    <property type="entry name" value="MFS general substrate transporter"/>
    <property type="match status" value="1"/>
</dbReference>
<keyword evidence="3 5" id="KW-1133">Transmembrane helix</keyword>
<feature type="transmembrane region" description="Helical" evidence="5">
    <location>
        <begin position="342"/>
        <end position="365"/>
    </location>
</feature>